<dbReference type="OrthoDB" id="4507834at2759"/>
<evidence type="ECO:0000313" key="1">
    <source>
        <dbReference type="EMBL" id="KAE8160844.1"/>
    </source>
</evidence>
<evidence type="ECO:0000313" key="2">
    <source>
        <dbReference type="Proteomes" id="UP000326950"/>
    </source>
</evidence>
<gene>
    <name evidence="1" type="ORF">BDV40DRAFT_301936</name>
</gene>
<proteinExistence type="predicted"/>
<keyword evidence="2" id="KW-1185">Reference proteome</keyword>
<dbReference type="AlphaFoldDB" id="A0A5N6UQD2"/>
<dbReference type="EMBL" id="ML738651">
    <property type="protein sequence ID" value="KAE8160844.1"/>
    <property type="molecule type" value="Genomic_DNA"/>
</dbReference>
<sequence length="391" mass="45185">MEFIEDPQSYNPMENPQVIQDDHTYAVVAGGTRVPCPPEGEEFAILSYTWRDYVPQPPQDETPGSPVEQKMRDMCVRAQLTGRKYVQLGTCFKFEGETVMPQDDMDILEYSWYRKAAVCLVYLRDVEYTEDENEILFWLPTDRWFTEPWALQELLASKQIYFYAQDGRCFQTTTKSALLHWLPQWTKIGRGFLKHPDSIRHACIATSLSWAATRNCTTQEVVHSLKGIFGVRMTRRLNETMTDAFRRLQIKLIQKFPQDFSIYAWKVHNLTVPRIGDTLLAASPVNFSSCSQIQLHHGLWPSRVHEKGDEHVIMELPFIAVNDGTFLLCLNCYQNDPVNSCLSIRVRLMPATFHYERVDVTKIDQWIGNSNLFTVLVESSGRVSKLCYLMG</sequence>
<name>A0A5N6UQD2_ASPTM</name>
<organism evidence="1 2">
    <name type="scientific">Aspergillus tamarii</name>
    <dbReference type="NCBI Taxonomy" id="41984"/>
    <lineage>
        <taxon>Eukaryota</taxon>
        <taxon>Fungi</taxon>
        <taxon>Dikarya</taxon>
        <taxon>Ascomycota</taxon>
        <taxon>Pezizomycotina</taxon>
        <taxon>Eurotiomycetes</taxon>
        <taxon>Eurotiomycetidae</taxon>
        <taxon>Eurotiales</taxon>
        <taxon>Aspergillaceae</taxon>
        <taxon>Aspergillus</taxon>
        <taxon>Aspergillus subgen. Circumdati</taxon>
    </lineage>
</organism>
<accession>A0A5N6UQD2</accession>
<dbReference type="PANTHER" id="PTHR10622">
    <property type="entry name" value="HET DOMAIN-CONTAINING PROTEIN"/>
    <property type="match status" value="1"/>
</dbReference>
<reference evidence="1 2" key="1">
    <citation type="submission" date="2019-04" db="EMBL/GenBank/DDBJ databases">
        <title>Friends and foes A comparative genomics study of 23 Aspergillus species from section Flavi.</title>
        <authorList>
            <consortium name="DOE Joint Genome Institute"/>
            <person name="Kjaerbolling I."/>
            <person name="Vesth T."/>
            <person name="Frisvad J.C."/>
            <person name="Nybo J.L."/>
            <person name="Theobald S."/>
            <person name="Kildgaard S."/>
            <person name="Isbrandt T."/>
            <person name="Kuo A."/>
            <person name="Sato A."/>
            <person name="Lyhne E.K."/>
            <person name="Kogle M.E."/>
            <person name="Wiebenga A."/>
            <person name="Kun R.S."/>
            <person name="Lubbers R.J."/>
            <person name="Makela M.R."/>
            <person name="Barry K."/>
            <person name="Chovatia M."/>
            <person name="Clum A."/>
            <person name="Daum C."/>
            <person name="Haridas S."/>
            <person name="He G."/>
            <person name="LaButti K."/>
            <person name="Lipzen A."/>
            <person name="Mondo S."/>
            <person name="Riley R."/>
            <person name="Salamov A."/>
            <person name="Simmons B.A."/>
            <person name="Magnuson J.K."/>
            <person name="Henrissat B."/>
            <person name="Mortensen U.H."/>
            <person name="Larsen T.O."/>
            <person name="Devries R.P."/>
            <person name="Grigoriev I.V."/>
            <person name="Machida M."/>
            <person name="Baker S.E."/>
            <person name="Andersen M.R."/>
        </authorList>
    </citation>
    <scope>NUCLEOTIDE SEQUENCE [LARGE SCALE GENOMIC DNA]</scope>
    <source>
        <strain evidence="1 2">CBS 117626</strain>
    </source>
</reference>
<dbReference type="Proteomes" id="UP000326950">
    <property type="component" value="Unassembled WGS sequence"/>
</dbReference>
<evidence type="ECO:0008006" key="3">
    <source>
        <dbReference type="Google" id="ProtNLM"/>
    </source>
</evidence>
<protein>
    <recommendedName>
        <fullName evidence="3">Heterokaryon incompatibility domain-containing protein</fullName>
    </recommendedName>
</protein>
<dbReference type="PANTHER" id="PTHR10622:SF10">
    <property type="entry name" value="HET DOMAIN-CONTAINING PROTEIN"/>
    <property type="match status" value="1"/>
</dbReference>